<dbReference type="PANTHER" id="PTHR24223:SF356">
    <property type="entry name" value="ATP-BINDING CASSETTE TRANSPORTER ABC4"/>
    <property type="match status" value="1"/>
</dbReference>
<dbReference type="PANTHER" id="PTHR24223">
    <property type="entry name" value="ATP-BINDING CASSETTE SUB-FAMILY C"/>
    <property type="match status" value="1"/>
</dbReference>
<feature type="transmembrane region" description="Helical" evidence="8">
    <location>
        <begin position="169"/>
        <end position="189"/>
    </location>
</feature>
<dbReference type="EMBL" id="JABCKI010005827">
    <property type="protein sequence ID" value="KAG5637468.1"/>
    <property type="molecule type" value="Genomic_DNA"/>
</dbReference>
<evidence type="ECO:0000256" key="4">
    <source>
        <dbReference type="ARBA" id="ARBA00022840"/>
    </source>
</evidence>
<evidence type="ECO:0000256" key="3">
    <source>
        <dbReference type="ARBA" id="ARBA00022741"/>
    </source>
</evidence>
<keyword evidence="1" id="KW-0813">Transport</keyword>
<dbReference type="SUPFAM" id="SSF90123">
    <property type="entry name" value="ABC transporter transmembrane region"/>
    <property type="match status" value="1"/>
</dbReference>
<feature type="domain" description="ABC transmembrane type-1" evidence="9">
    <location>
        <begin position="171"/>
        <end position="477"/>
    </location>
</feature>
<feature type="region of interest" description="Disordered" evidence="7">
    <location>
        <begin position="263"/>
        <end position="358"/>
    </location>
</feature>
<name>A0A9P7K5A8_9AGAR</name>
<sequence>MFTVENFEEDSSQPGGIGENNSDHGGNVILAYKIARLVGCLTLLGLTVYSSVISEKDSGSIVLCGKQQNCTKLAKKGFSNQWWLILGMCITYVSKPSWSMIASRHISVLLLVTFAVIFYRDIYPLATYTRSPMDLSEGWALWAKYIDPYNGSKKQHLFWGLMRVFRREYTIMAVMIVIEVAANFTSPVGIKNLLHYIETQGEKASVRPWFWICWLIAGPVTACIAGQWYVYIVTRTVVRAECIITQLIFEHSLRIRVKAEIDPGSPSATPNPSTPVTPHTSLVVDTPSHKGDSSVARSTSEHHSELTGSTEAEIQSRHSQDESIPSSSSAINSDISKLAKGKGSQKSPKEEAKSRTPDHLVGKINNLVTTDLSNIVGSRDFLVLLLNIPLQIVLCIVFLYFLLGWSAFVGLSTIIALLPIPGYVTKHIRDVQVVRLKTTDARVQTVNETMNALRMVKLFGWEKKTHQRVTEKRDKEL</sequence>
<dbReference type="PROSITE" id="PS50929">
    <property type="entry name" value="ABC_TM1F"/>
    <property type="match status" value="1"/>
</dbReference>
<evidence type="ECO:0000256" key="7">
    <source>
        <dbReference type="SAM" id="MobiDB-lite"/>
    </source>
</evidence>
<evidence type="ECO:0000256" key="1">
    <source>
        <dbReference type="ARBA" id="ARBA00022448"/>
    </source>
</evidence>
<feature type="compositionally biased region" description="Acidic residues" evidence="7">
    <location>
        <begin position="1"/>
        <end position="11"/>
    </location>
</feature>
<comment type="caution">
    <text evidence="10">The sequence shown here is derived from an EMBL/GenBank/DDBJ whole genome shotgun (WGS) entry which is preliminary data.</text>
</comment>
<feature type="transmembrane region" description="Helical" evidence="8">
    <location>
        <begin position="407"/>
        <end position="425"/>
    </location>
</feature>
<feature type="compositionally biased region" description="Basic and acidic residues" evidence="7">
    <location>
        <begin position="347"/>
        <end position="358"/>
    </location>
</feature>
<organism evidence="10 11">
    <name type="scientific">Sphagnurus paluster</name>
    <dbReference type="NCBI Taxonomy" id="117069"/>
    <lineage>
        <taxon>Eukaryota</taxon>
        <taxon>Fungi</taxon>
        <taxon>Dikarya</taxon>
        <taxon>Basidiomycota</taxon>
        <taxon>Agaricomycotina</taxon>
        <taxon>Agaricomycetes</taxon>
        <taxon>Agaricomycetidae</taxon>
        <taxon>Agaricales</taxon>
        <taxon>Tricholomatineae</taxon>
        <taxon>Lyophyllaceae</taxon>
        <taxon>Sphagnurus</taxon>
    </lineage>
</organism>
<dbReference type="GO" id="GO:0140359">
    <property type="term" value="F:ABC-type transporter activity"/>
    <property type="evidence" value="ECO:0007669"/>
    <property type="project" value="InterPro"/>
</dbReference>
<proteinExistence type="predicted"/>
<evidence type="ECO:0000313" key="10">
    <source>
        <dbReference type="EMBL" id="KAG5637468.1"/>
    </source>
</evidence>
<dbReference type="CDD" id="cd18596">
    <property type="entry name" value="ABC_6TM_VMR1_D1_like"/>
    <property type="match status" value="1"/>
</dbReference>
<keyword evidence="6 8" id="KW-0472">Membrane</keyword>
<protein>
    <recommendedName>
        <fullName evidence="9">ABC transmembrane type-1 domain-containing protein</fullName>
    </recommendedName>
</protein>
<dbReference type="AlphaFoldDB" id="A0A9P7K5A8"/>
<accession>A0A9P7K5A8</accession>
<evidence type="ECO:0000256" key="8">
    <source>
        <dbReference type="SAM" id="Phobius"/>
    </source>
</evidence>
<evidence type="ECO:0000259" key="9">
    <source>
        <dbReference type="PROSITE" id="PS50929"/>
    </source>
</evidence>
<feature type="compositionally biased region" description="Low complexity" evidence="7">
    <location>
        <begin position="323"/>
        <end position="336"/>
    </location>
</feature>
<feature type="transmembrane region" description="Helical" evidence="8">
    <location>
        <begin position="106"/>
        <end position="123"/>
    </location>
</feature>
<dbReference type="GO" id="GO:0005524">
    <property type="term" value="F:ATP binding"/>
    <property type="evidence" value="ECO:0007669"/>
    <property type="project" value="UniProtKB-KW"/>
</dbReference>
<dbReference type="Pfam" id="PF00664">
    <property type="entry name" value="ABC_membrane"/>
    <property type="match status" value="1"/>
</dbReference>
<keyword evidence="2 8" id="KW-0812">Transmembrane</keyword>
<dbReference type="Proteomes" id="UP000717328">
    <property type="component" value="Unassembled WGS sequence"/>
</dbReference>
<feature type="region of interest" description="Disordered" evidence="7">
    <location>
        <begin position="1"/>
        <end position="20"/>
    </location>
</feature>
<dbReference type="InterPro" id="IPR050173">
    <property type="entry name" value="ABC_transporter_C-like"/>
</dbReference>
<feature type="non-terminal residue" evidence="10">
    <location>
        <position position="1"/>
    </location>
</feature>
<evidence type="ECO:0000256" key="6">
    <source>
        <dbReference type="ARBA" id="ARBA00023136"/>
    </source>
</evidence>
<dbReference type="GO" id="GO:0016020">
    <property type="term" value="C:membrane"/>
    <property type="evidence" value="ECO:0007669"/>
    <property type="project" value="InterPro"/>
</dbReference>
<evidence type="ECO:0000313" key="11">
    <source>
        <dbReference type="Proteomes" id="UP000717328"/>
    </source>
</evidence>
<keyword evidence="3" id="KW-0547">Nucleotide-binding</keyword>
<keyword evidence="11" id="KW-1185">Reference proteome</keyword>
<dbReference type="OrthoDB" id="6500128at2759"/>
<feature type="compositionally biased region" description="Polar residues" evidence="7">
    <location>
        <begin position="266"/>
        <end position="280"/>
    </location>
</feature>
<keyword evidence="5 8" id="KW-1133">Transmembrane helix</keyword>
<dbReference type="Gene3D" id="1.20.1560.10">
    <property type="entry name" value="ABC transporter type 1, transmembrane domain"/>
    <property type="match status" value="2"/>
</dbReference>
<feature type="transmembrane region" description="Helical" evidence="8">
    <location>
        <begin position="381"/>
        <end position="401"/>
    </location>
</feature>
<reference evidence="10" key="2">
    <citation type="submission" date="2021-10" db="EMBL/GenBank/DDBJ databases">
        <title>Phylogenomics reveals ancestral predisposition of the termite-cultivated fungus Termitomyces towards a domesticated lifestyle.</title>
        <authorList>
            <person name="Auxier B."/>
            <person name="Grum-Grzhimaylo A."/>
            <person name="Cardenas M.E."/>
            <person name="Lodge J.D."/>
            <person name="Laessoe T."/>
            <person name="Pedersen O."/>
            <person name="Smith M.E."/>
            <person name="Kuyper T.W."/>
            <person name="Franco-Molano E.A."/>
            <person name="Baroni T.J."/>
            <person name="Aanen D.K."/>
        </authorList>
    </citation>
    <scope>NUCLEOTIDE SEQUENCE</scope>
    <source>
        <strain evidence="10">D49</strain>
    </source>
</reference>
<reference evidence="10" key="1">
    <citation type="submission" date="2021-02" db="EMBL/GenBank/DDBJ databases">
        <authorList>
            <person name="Nieuwenhuis M."/>
            <person name="Van De Peppel L.J.J."/>
        </authorList>
    </citation>
    <scope>NUCLEOTIDE SEQUENCE</scope>
    <source>
        <strain evidence="10">D49</strain>
    </source>
</reference>
<evidence type="ECO:0000256" key="5">
    <source>
        <dbReference type="ARBA" id="ARBA00022989"/>
    </source>
</evidence>
<evidence type="ECO:0000256" key="2">
    <source>
        <dbReference type="ARBA" id="ARBA00022692"/>
    </source>
</evidence>
<dbReference type="InterPro" id="IPR036640">
    <property type="entry name" value="ABC1_TM_sf"/>
</dbReference>
<dbReference type="InterPro" id="IPR011527">
    <property type="entry name" value="ABC1_TM_dom"/>
</dbReference>
<keyword evidence="4" id="KW-0067">ATP-binding</keyword>
<gene>
    <name evidence="10" type="ORF">H0H81_004439</name>
</gene>
<feature type="transmembrane region" description="Helical" evidence="8">
    <location>
        <begin position="209"/>
        <end position="231"/>
    </location>
</feature>